<evidence type="ECO:0000256" key="4">
    <source>
        <dbReference type="ARBA" id="ARBA00022833"/>
    </source>
</evidence>
<feature type="domain" description="HAT C-terminal dimerisation" evidence="7">
    <location>
        <begin position="666"/>
        <end position="750"/>
    </location>
</feature>
<dbReference type="Pfam" id="PF05699">
    <property type="entry name" value="Dimer_Tnp_hAT"/>
    <property type="match status" value="1"/>
</dbReference>
<dbReference type="SUPFAM" id="SSF53098">
    <property type="entry name" value="Ribonuclease H-like"/>
    <property type="match status" value="1"/>
</dbReference>
<feature type="compositionally biased region" description="Basic and acidic residues" evidence="6">
    <location>
        <begin position="1"/>
        <end position="11"/>
    </location>
</feature>
<dbReference type="Proteomes" id="UP001165121">
    <property type="component" value="Unassembled WGS sequence"/>
</dbReference>
<proteinExistence type="predicted"/>
<feature type="compositionally biased region" description="Basic and acidic residues" evidence="6">
    <location>
        <begin position="116"/>
        <end position="125"/>
    </location>
</feature>
<evidence type="ECO:0000313" key="8">
    <source>
        <dbReference type="EMBL" id="GMF46680.1"/>
    </source>
</evidence>
<accession>A0A9W7CXT8</accession>
<evidence type="ECO:0000256" key="3">
    <source>
        <dbReference type="ARBA" id="ARBA00022771"/>
    </source>
</evidence>
<dbReference type="SUPFAM" id="SSF140996">
    <property type="entry name" value="Hermes dimerisation domain"/>
    <property type="match status" value="1"/>
</dbReference>
<evidence type="ECO:0000256" key="2">
    <source>
        <dbReference type="ARBA" id="ARBA00022723"/>
    </source>
</evidence>
<dbReference type="GO" id="GO:0005634">
    <property type="term" value="C:nucleus"/>
    <property type="evidence" value="ECO:0007669"/>
    <property type="project" value="UniProtKB-SubCell"/>
</dbReference>
<evidence type="ECO:0000256" key="6">
    <source>
        <dbReference type="SAM" id="MobiDB-lite"/>
    </source>
</evidence>
<gene>
    <name evidence="8" type="ORF">Pfra01_001728400</name>
</gene>
<dbReference type="PANTHER" id="PTHR46481">
    <property type="entry name" value="ZINC FINGER BED DOMAIN-CONTAINING PROTEIN 4"/>
    <property type="match status" value="1"/>
</dbReference>
<feature type="region of interest" description="Disordered" evidence="6">
    <location>
        <begin position="1"/>
        <end position="63"/>
    </location>
</feature>
<name>A0A9W7CXT8_9STRA</name>
<evidence type="ECO:0000259" key="7">
    <source>
        <dbReference type="Pfam" id="PF05699"/>
    </source>
</evidence>
<dbReference type="GO" id="GO:0008270">
    <property type="term" value="F:zinc ion binding"/>
    <property type="evidence" value="ECO:0007669"/>
    <property type="project" value="UniProtKB-KW"/>
</dbReference>
<keyword evidence="4" id="KW-0862">Zinc</keyword>
<evidence type="ECO:0000313" key="9">
    <source>
        <dbReference type="Proteomes" id="UP001165121"/>
    </source>
</evidence>
<dbReference type="AlphaFoldDB" id="A0A9W7CXT8"/>
<evidence type="ECO:0000256" key="5">
    <source>
        <dbReference type="ARBA" id="ARBA00023242"/>
    </source>
</evidence>
<keyword evidence="3" id="KW-0863">Zinc-finger</keyword>
<sequence length="774" mass="87372">MEELRSLDRVARSARLPPNPAKTNTAYSSVSHSFKKAGLSQDPPYVSRRHSSRKTSSIELDKVASHDQIRSAYNSPQTRASVTTPSVSVARSSVMTASISRRSPTTCQPQHPEQMASERDPNSELAKRWRVVPKHNTRLESHPPILVMTRRQRRPDLWQFVQLVPNPACWFLSDEEFDNSNAIYAYCKKCGTSLTFSVGNHKATEHMTKYHSRELAEYGAAKKLQRRLKDDFAEVAVELRTITAEEQKEFNRLLAKWIASHFRPLVLVADKGFIEFIAFITETLTRVKVKIPKRHQLRGCVVEFAAELRIKVRDDIKQFCVYFSITSDIWSARNARSYIAFPIHYVTVDFHPRNWTLEVKELPGIHTGEVIAEALDEIMQDWEFQKEYCTRFIRDYGSNIVKAGKIMAIYHAPCMAHEIHLVLSGAMSSQKKSSQKSKPAWASIIENEPGAAATEHEIDDDLIEDERADMETIRDNAVLELADFYRHDFGCPRKGWHAIQAGDRANFPHIGCLGGQTYPTLPLVMPAIDALEDVMNDSQLFDGILNSAGGEAYIDEVRVAMKDCQAVIKRLFDTRFADVKSTDLYWITYLDPRVASEMNHLTPETEESARTQLLAAAAEFAPEQATSANNAAPPGTTKKALDRVTSRMFGKKKRAAVPANRACVREFNEYLAAVRLLDAAEDTKFNAFDWWRVNKGSYPILSKLARKWLGAVATSVPSERGFSTSGNIITTKRSSLTPDLVRDLVFIAENTHRMKPLRCESGSVSDTILVQEDQ</sequence>
<feature type="region of interest" description="Disordered" evidence="6">
    <location>
        <begin position="95"/>
        <end position="125"/>
    </location>
</feature>
<keyword evidence="9" id="KW-1185">Reference proteome</keyword>
<dbReference type="InterPro" id="IPR008906">
    <property type="entry name" value="HATC_C_dom"/>
</dbReference>
<comment type="subcellular location">
    <subcellularLocation>
        <location evidence="1">Nucleus</location>
    </subcellularLocation>
</comment>
<feature type="compositionally biased region" description="Polar residues" evidence="6">
    <location>
        <begin position="95"/>
        <end position="111"/>
    </location>
</feature>
<organism evidence="8 9">
    <name type="scientific">Phytophthora fragariaefolia</name>
    <dbReference type="NCBI Taxonomy" id="1490495"/>
    <lineage>
        <taxon>Eukaryota</taxon>
        <taxon>Sar</taxon>
        <taxon>Stramenopiles</taxon>
        <taxon>Oomycota</taxon>
        <taxon>Peronosporomycetes</taxon>
        <taxon>Peronosporales</taxon>
        <taxon>Peronosporaceae</taxon>
        <taxon>Phytophthora</taxon>
    </lineage>
</organism>
<keyword evidence="5" id="KW-0539">Nucleus</keyword>
<dbReference type="InterPro" id="IPR052035">
    <property type="entry name" value="ZnF_BED_domain_contain"/>
</dbReference>
<protein>
    <submittedName>
        <fullName evidence="8">Unnamed protein product</fullName>
    </submittedName>
</protein>
<dbReference type="OrthoDB" id="1607513at2759"/>
<dbReference type="EMBL" id="BSXT01002007">
    <property type="protein sequence ID" value="GMF46680.1"/>
    <property type="molecule type" value="Genomic_DNA"/>
</dbReference>
<comment type="caution">
    <text evidence="8">The sequence shown here is derived from an EMBL/GenBank/DDBJ whole genome shotgun (WGS) entry which is preliminary data.</text>
</comment>
<feature type="compositionally biased region" description="Polar residues" evidence="6">
    <location>
        <begin position="21"/>
        <end position="32"/>
    </location>
</feature>
<dbReference type="GO" id="GO:0046983">
    <property type="term" value="F:protein dimerization activity"/>
    <property type="evidence" value="ECO:0007669"/>
    <property type="project" value="InterPro"/>
</dbReference>
<keyword evidence="2" id="KW-0479">Metal-binding</keyword>
<evidence type="ECO:0000256" key="1">
    <source>
        <dbReference type="ARBA" id="ARBA00004123"/>
    </source>
</evidence>
<dbReference type="PANTHER" id="PTHR46481:SF10">
    <property type="entry name" value="ZINC FINGER BED DOMAIN-CONTAINING PROTEIN 39"/>
    <property type="match status" value="1"/>
</dbReference>
<reference evidence="8" key="1">
    <citation type="submission" date="2023-04" db="EMBL/GenBank/DDBJ databases">
        <title>Phytophthora fragariaefolia NBRC 109709.</title>
        <authorList>
            <person name="Ichikawa N."/>
            <person name="Sato H."/>
            <person name="Tonouchi N."/>
        </authorList>
    </citation>
    <scope>NUCLEOTIDE SEQUENCE</scope>
    <source>
        <strain evidence="8">NBRC 109709</strain>
    </source>
</reference>
<dbReference type="InterPro" id="IPR012337">
    <property type="entry name" value="RNaseH-like_sf"/>
</dbReference>